<dbReference type="RefSeq" id="WP_091443073.1">
    <property type="nucleotide sequence ID" value="NZ_FMTP01000007.1"/>
</dbReference>
<dbReference type="AlphaFoldDB" id="A0A1G4UG67"/>
<protein>
    <submittedName>
        <fullName evidence="1">Uncharacterized protein</fullName>
    </submittedName>
</protein>
<reference evidence="2" key="1">
    <citation type="submission" date="2016-10" db="EMBL/GenBank/DDBJ databases">
        <authorList>
            <person name="Varghese N."/>
            <person name="Submissions S."/>
        </authorList>
    </citation>
    <scope>NUCLEOTIDE SEQUENCE [LARGE SCALE GENOMIC DNA]</scope>
    <source>
        <strain evidence="2">CGMCC 1.1761</strain>
    </source>
</reference>
<sequence>MTAPHSLLPPLLTQIDALIGAEKYQEVAEAYTAFVKEHPTTNYLASEPIPFKLNVAFSTKYGSSATNTFTLRNTTWASDVKAALKAGPSEFAALVAKYEGEVAEIAKGAKKVA</sequence>
<keyword evidence="2" id="KW-1185">Reference proteome</keyword>
<dbReference type="Proteomes" id="UP000198889">
    <property type="component" value="Unassembled WGS sequence"/>
</dbReference>
<accession>A0A1G4UG67</accession>
<gene>
    <name evidence="1" type="ORF">SAMN05660859_3888</name>
</gene>
<evidence type="ECO:0000313" key="1">
    <source>
        <dbReference type="EMBL" id="SCW92678.1"/>
    </source>
</evidence>
<evidence type="ECO:0000313" key="2">
    <source>
        <dbReference type="Proteomes" id="UP000198889"/>
    </source>
</evidence>
<name>A0A1G4UG67_9HYPH</name>
<organism evidence="1 2">
    <name type="scientific">Ancylobacter rudongensis</name>
    <dbReference type="NCBI Taxonomy" id="177413"/>
    <lineage>
        <taxon>Bacteria</taxon>
        <taxon>Pseudomonadati</taxon>
        <taxon>Pseudomonadota</taxon>
        <taxon>Alphaproteobacteria</taxon>
        <taxon>Hyphomicrobiales</taxon>
        <taxon>Xanthobacteraceae</taxon>
        <taxon>Ancylobacter</taxon>
    </lineage>
</organism>
<proteinExistence type="predicted"/>
<dbReference type="EMBL" id="FMTP01000007">
    <property type="protein sequence ID" value="SCW92678.1"/>
    <property type="molecule type" value="Genomic_DNA"/>
</dbReference>